<sequence length="63" mass="6837">MNVKPLVLAVLIACSLTACNDKDEKKSPSQVLAKVNDAEITVHQLNFVLGQIPNAQASQNNKY</sequence>
<accession>A0A7H9BNZ6</accession>
<proteinExistence type="predicted"/>
<dbReference type="KEGG" id="chiz:HQ393_17450"/>
<geneLocation type="plasmid" evidence="1 2">
    <name>unnamed4</name>
</geneLocation>
<gene>
    <name evidence="1" type="ORF">HQ393_17450</name>
</gene>
<evidence type="ECO:0000313" key="2">
    <source>
        <dbReference type="Proteomes" id="UP000509597"/>
    </source>
</evidence>
<name>A0A7H9BNZ6_9NEIS</name>
<reference evidence="1 2" key="1">
    <citation type="submission" date="2020-07" db="EMBL/GenBank/DDBJ databases">
        <title>Complete genome sequence of Chitinibacter sp. 2T18.</title>
        <authorList>
            <person name="Bae J.-W."/>
            <person name="Choi J.-W."/>
        </authorList>
    </citation>
    <scope>NUCLEOTIDE SEQUENCE [LARGE SCALE GENOMIC DNA]</scope>
    <source>
        <strain evidence="1 2">2T18</strain>
        <plasmid evidence="1 2">unnamed4</plasmid>
    </source>
</reference>
<keyword evidence="1" id="KW-0614">Plasmid</keyword>
<dbReference type="PROSITE" id="PS51257">
    <property type="entry name" value="PROKAR_LIPOPROTEIN"/>
    <property type="match status" value="1"/>
</dbReference>
<evidence type="ECO:0000313" key="1">
    <source>
        <dbReference type="EMBL" id="QLG90096.1"/>
    </source>
</evidence>
<keyword evidence="2" id="KW-1185">Reference proteome</keyword>
<dbReference type="EMBL" id="CP058630">
    <property type="protein sequence ID" value="QLG90096.1"/>
    <property type="molecule type" value="Genomic_DNA"/>
</dbReference>
<dbReference type="Proteomes" id="UP000509597">
    <property type="component" value="Plasmid unnamed4"/>
</dbReference>
<dbReference type="AlphaFoldDB" id="A0A7H9BNZ6"/>
<protein>
    <submittedName>
        <fullName evidence="1">Uncharacterized protein</fullName>
    </submittedName>
</protein>
<dbReference type="RefSeq" id="WP_179358580.1">
    <property type="nucleotide sequence ID" value="NZ_CP058630.1"/>
</dbReference>
<organism evidence="1 2">
    <name type="scientific">Chitinibacter bivalviorum</name>
    <dbReference type="NCBI Taxonomy" id="2739434"/>
    <lineage>
        <taxon>Bacteria</taxon>
        <taxon>Pseudomonadati</taxon>
        <taxon>Pseudomonadota</taxon>
        <taxon>Betaproteobacteria</taxon>
        <taxon>Neisseriales</taxon>
        <taxon>Chitinibacteraceae</taxon>
        <taxon>Chitinibacter</taxon>
    </lineage>
</organism>